<proteinExistence type="predicted"/>
<feature type="region of interest" description="Disordered" evidence="1">
    <location>
        <begin position="100"/>
        <end position="152"/>
    </location>
</feature>
<dbReference type="EMBL" id="MNUE01000050">
    <property type="protein sequence ID" value="OJD31308.1"/>
    <property type="molecule type" value="Genomic_DNA"/>
</dbReference>
<accession>A0A1J9RTW3</accession>
<comment type="caution">
    <text evidence="2">The sequence shown here is derived from an EMBL/GenBank/DDBJ whole genome shotgun (WGS) entry which is preliminary data.</text>
</comment>
<protein>
    <submittedName>
        <fullName evidence="2">Uncharacterized protein</fullName>
    </submittedName>
</protein>
<gene>
    <name evidence="2" type="ORF">BKCO1_5000069</name>
</gene>
<evidence type="ECO:0000313" key="2">
    <source>
        <dbReference type="EMBL" id="OJD31308.1"/>
    </source>
</evidence>
<evidence type="ECO:0000256" key="1">
    <source>
        <dbReference type="SAM" id="MobiDB-lite"/>
    </source>
</evidence>
<name>A0A1J9RTW3_9PEZI</name>
<keyword evidence="3" id="KW-1185">Reference proteome</keyword>
<dbReference type="Proteomes" id="UP000183809">
    <property type="component" value="Unassembled WGS sequence"/>
</dbReference>
<dbReference type="RefSeq" id="XP_020127568.1">
    <property type="nucleotide sequence ID" value="XM_020276664.1"/>
</dbReference>
<evidence type="ECO:0000313" key="3">
    <source>
        <dbReference type="Proteomes" id="UP000183809"/>
    </source>
</evidence>
<sequence>MSNIPSPHHESATAYPEFDTRRLLETVRTALEASSAPEQCHGEIIDLVESGLKSQTYQSQQDTSLYPDDRNDGQYANFSALSREEGAGAATRSNGSLYAGEFSGYEHPPGSWTQPSASGLSSASTQPDSFIDGTSSELNIPHWPPQQGEHSNAHTEGWEPFGFGQYPDAPPAFAETSVTNQHRHSPHCEVQPEAYEVQGNGGEQGWRAYDI</sequence>
<reference evidence="2 3" key="1">
    <citation type="submission" date="2016-10" db="EMBL/GenBank/DDBJ databases">
        <title>Proteomics and genomics reveal pathogen-plant mechanisms compatible with a hemibiotrophic lifestyle of Diplodia corticola.</title>
        <authorList>
            <person name="Fernandes I."/>
            <person name="De Jonge R."/>
            <person name="Van De Peer Y."/>
            <person name="Devreese B."/>
            <person name="Alves A."/>
            <person name="Esteves A.C."/>
        </authorList>
    </citation>
    <scope>NUCLEOTIDE SEQUENCE [LARGE SCALE GENOMIC DNA]</scope>
    <source>
        <strain evidence="2 3">CBS 112549</strain>
    </source>
</reference>
<dbReference type="GeneID" id="31016925"/>
<organism evidence="2 3">
    <name type="scientific">Diplodia corticola</name>
    <dbReference type="NCBI Taxonomy" id="236234"/>
    <lineage>
        <taxon>Eukaryota</taxon>
        <taxon>Fungi</taxon>
        <taxon>Dikarya</taxon>
        <taxon>Ascomycota</taxon>
        <taxon>Pezizomycotina</taxon>
        <taxon>Dothideomycetes</taxon>
        <taxon>Dothideomycetes incertae sedis</taxon>
        <taxon>Botryosphaeriales</taxon>
        <taxon>Botryosphaeriaceae</taxon>
        <taxon>Diplodia</taxon>
    </lineage>
</organism>
<dbReference type="AlphaFoldDB" id="A0A1J9RTW3"/>
<feature type="compositionally biased region" description="Polar residues" evidence="1">
    <location>
        <begin position="111"/>
        <end position="138"/>
    </location>
</feature>